<dbReference type="InterPro" id="IPR012340">
    <property type="entry name" value="NA-bd_OB-fold"/>
</dbReference>
<feature type="region of interest" description="Disordered" evidence="1">
    <location>
        <begin position="383"/>
        <end position="440"/>
    </location>
</feature>
<dbReference type="InterPro" id="IPR013955">
    <property type="entry name" value="Rep_factor-A_C"/>
</dbReference>
<protein>
    <submittedName>
        <fullName evidence="3">Single-stranded DNA binding</fullName>
    </submittedName>
</protein>
<dbReference type="PANTHER" id="PTHR47165:SF4">
    <property type="entry name" value="OS03G0429900 PROTEIN"/>
    <property type="match status" value="1"/>
</dbReference>
<comment type="caution">
    <text evidence="3">The sequence shown here is derived from an EMBL/GenBank/DDBJ whole genome shotgun (WGS) entry which is preliminary data.</text>
</comment>
<name>A0ABD3D0X0_9LAMI</name>
<organism evidence="3 4">
    <name type="scientific">Castilleja foliolosa</name>
    <dbReference type="NCBI Taxonomy" id="1961234"/>
    <lineage>
        <taxon>Eukaryota</taxon>
        <taxon>Viridiplantae</taxon>
        <taxon>Streptophyta</taxon>
        <taxon>Embryophyta</taxon>
        <taxon>Tracheophyta</taxon>
        <taxon>Spermatophyta</taxon>
        <taxon>Magnoliopsida</taxon>
        <taxon>eudicotyledons</taxon>
        <taxon>Gunneridae</taxon>
        <taxon>Pentapetalae</taxon>
        <taxon>asterids</taxon>
        <taxon>lamiids</taxon>
        <taxon>Lamiales</taxon>
        <taxon>Orobanchaceae</taxon>
        <taxon>Pedicularideae</taxon>
        <taxon>Castillejinae</taxon>
        <taxon>Castilleja</taxon>
    </lineage>
</organism>
<gene>
    <name evidence="3" type="primary">RpA-70_2</name>
    <name evidence="3" type="ORF">CASFOL_020457</name>
</gene>
<keyword evidence="4" id="KW-1185">Reference proteome</keyword>
<dbReference type="EMBL" id="JAVIJP010000027">
    <property type="protein sequence ID" value="KAL3635910.1"/>
    <property type="molecule type" value="Genomic_DNA"/>
</dbReference>
<dbReference type="AlphaFoldDB" id="A0ABD3D0X0"/>
<sequence>MASQRVRDIKEEHSPEVIEIRVLRKWISKGKKEELCYQFIDIYGDCIEATADVKHIEHFDSVIQLNSCYRVTGYICTKPRTYMATVNHPASLVIGQKARFERITNDAIPTIYFDFATHDIIKGRIRETRLLTDYIGRVEKNYLRSTSKGMQLRKTLLQDEMKREIEITIWPYMSHLIGDEVIPGDILAITSAMVTEHNGNLQLESTYLTTTLRNPDIRETIDHVNRLKALPPMQPTQKIEDMVTLLDLKLASQQKIQTARNFTCQARVTKILDNRGWYYVLCSKCSQKLYPQKGNSGKIYVCKDDDDIVPNFKYCVNATITDATASVDTVFFNESMEAMIHVSCEDMVTKHGQSANTKDVPQLLQTIINTPKLIHLSSKNDGQIVASQQRNRHYRKLSDPNTKQRRNDINFHSEHSTPQDERFKKTITRNRRPGKKQKRT</sequence>
<feature type="compositionally biased region" description="Basic and acidic residues" evidence="1">
    <location>
        <begin position="405"/>
        <end position="424"/>
    </location>
</feature>
<evidence type="ECO:0000313" key="4">
    <source>
        <dbReference type="Proteomes" id="UP001632038"/>
    </source>
</evidence>
<evidence type="ECO:0000259" key="2">
    <source>
        <dbReference type="Pfam" id="PF08646"/>
    </source>
</evidence>
<evidence type="ECO:0000313" key="3">
    <source>
        <dbReference type="EMBL" id="KAL3635910.1"/>
    </source>
</evidence>
<reference evidence="4" key="1">
    <citation type="journal article" date="2024" name="IScience">
        <title>Strigolactones Initiate the Formation of Haustorium-like Structures in Castilleja.</title>
        <authorList>
            <person name="Buerger M."/>
            <person name="Peterson D."/>
            <person name="Chory J."/>
        </authorList>
    </citation>
    <scope>NUCLEOTIDE SEQUENCE [LARGE SCALE GENOMIC DNA]</scope>
</reference>
<proteinExistence type="predicted"/>
<dbReference type="Pfam" id="PF08646">
    <property type="entry name" value="Rep_fac-A_C"/>
    <property type="match status" value="1"/>
</dbReference>
<dbReference type="SUPFAM" id="SSF50249">
    <property type="entry name" value="Nucleic acid-binding proteins"/>
    <property type="match status" value="2"/>
</dbReference>
<feature type="domain" description="Replication factor A C-terminal" evidence="2">
    <location>
        <begin position="262"/>
        <end position="383"/>
    </location>
</feature>
<dbReference type="Proteomes" id="UP001632038">
    <property type="component" value="Unassembled WGS sequence"/>
</dbReference>
<evidence type="ECO:0000256" key="1">
    <source>
        <dbReference type="SAM" id="MobiDB-lite"/>
    </source>
</evidence>
<dbReference type="PANTHER" id="PTHR47165">
    <property type="entry name" value="OS03G0429900 PROTEIN"/>
    <property type="match status" value="1"/>
</dbReference>
<accession>A0ABD3D0X0</accession>
<dbReference type="Gene3D" id="2.40.50.140">
    <property type="entry name" value="Nucleic acid-binding proteins"/>
    <property type="match status" value="2"/>
</dbReference>
<feature type="compositionally biased region" description="Basic residues" evidence="1">
    <location>
        <begin position="425"/>
        <end position="440"/>
    </location>
</feature>